<proteinExistence type="predicted"/>
<dbReference type="AlphaFoldDB" id="A0A812N470"/>
<evidence type="ECO:0000313" key="3">
    <source>
        <dbReference type="Proteomes" id="UP000604046"/>
    </source>
</evidence>
<reference evidence="2" key="1">
    <citation type="submission" date="2021-02" db="EMBL/GenBank/DDBJ databases">
        <authorList>
            <person name="Dougan E. K."/>
            <person name="Rhodes N."/>
            <person name="Thang M."/>
            <person name="Chan C."/>
        </authorList>
    </citation>
    <scope>NUCLEOTIDE SEQUENCE</scope>
</reference>
<feature type="transmembrane region" description="Helical" evidence="1">
    <location>
        <begin position="45"/>
        <end position="64"/>
    </location>
</feature>
<name>A0A812N470_9DINO</name>
<keyword evidence="3" id="KW-1185">Reference proteome</keyword>
<protein>
    <submittedName>
        <fullName evidence="2">Uncharacterized protein</fullName>
    </submittedName>
</protein>
<organism evidence="2 3">
    <name type="scientific">Symbiodinium natans</name>
    <dbReference type="NCBI Taxonomy" id="878477"/>
    <lineage>
        <taxon>Eukaryota</taxon>
        <taxon>Sar</taxon>
        <taxon>Alveolata</taxon>
        <taxon>Dinophyceae</taxon>
        <taxon>Suessiales</taxon>
        <taxon>Symbiodiniaceae</taxon>
        <taxon>Symbiodinium</taxon>
    </lineage>
</organism>
<comment type="caution">
    <text evidence="2">The sequence shown here is derived from an EMBL/GenBank/DDBJ whole genome shotgun (WGS) entry which is preliminary data.</text>
</comment>
<keyword evidence="1" id="KW-0472">Membrane</keyword>
<feature type="transmembrane region" description="Helical" evidence="1">
    <location>
        <begin position="297"/>
        <end position="322"/>
    </location>
</feature>
<keyword evidence="1" id="KW-0812">Transmembrane</keyword>
<keyword evidence="1" id="KW-1133">Transmembrane helix</keyword>
<dbReference type="EMBL" id="CAJNDS010001891">
    <property type="protein sequence ID" value="CAE7288021.1"/>
    <property type="molecule type" value="Genomic_DNA"/>
</dbReference>
<accession>A0A812N470</accession>
<sequence length="543" mass="59829">MATPAEYAEGMESAENRHVAELRSAMVQAQNHAARFARVHFRWTVALKFIGPLALALLLAVEWLSEVRSEASQMVTDISALSKDVLLYDLVLTSSARMLALSGDLRWRDEYFLNVMPLEAVLRDIEQKVPDIAAEFNKRTVIANDKLLALEDEALALSLTNTTLATAVLFSSEYETNKALLLEGLAVLESMIGDVRREHEQTQTWWTILSPSLVLLAFVSKCVLLVPVKMLNRRLKRLSRQADNAQLMYTFEVRRCMLTRAGSVVEAIDGSSMWTKGFQPVTSDHAPHMLLRRRLGALAMCVELVALGGFAIPATLTFVALYKAEAAVPVQQLTVHSKDIVFYDVALTSSARLCALSRDARWAEAYHNFTAPWTAASASLDHWDSDLAAEFATATSAATAALSSMELLALNACASESSRSAREGDVLFGADYEGNKSVRLDGIHSLKTAVSQRQQVFQSDDHSFNTASRVLVIISTFLIVVADFFAVAIAMWVESLTVSRAEDSQESSEQDFLLRALGLAQVRMAAKDAGRQAEHICTEEFLN</sequence>
<gene>
    <name evidence="2" type="ORF">SNAT2548_LOCUS15222</name>
</gene>
<dbReference type="Proteomes" id="UP000604046">
    <property type="component" value="Unassembled WGS sequence"/>
</dbReference>
<evidence type="ECO:0000313" key="2">
    <source>
        <dbReference type="EMBL" id="CAE7288021.1"/>
    </source>
</evidence>
<feature type="transmembrane region" description="Helical" evidence="1">
    <location>
        <begin position="205"/>
        <end position="228"/>
    </location>
</feature>
<feature type="transmembrane region" description="Helical" evidence="1">
    <location>
        <begin position="470"/>
        <end position="493"/>
    </location>
</feature>
<evidence type="ECO:0000256" key="1">
    <source>
        <dbReference type="SAM" id="Phobius"/>
    </source>
</evidence>